<evidence type="ECO:0000259" key="9">
    <source>
        <dbReference type="Pfam" id="PF19310"/>
    </source>
</evidence>
<evidence type="ECO:0000256" key="3">
    <source>
        <dbReference type="ARBA" id="ARBA00022723"/>
    </source>
</evidence>
<dbReference type="Proteomes" id="UP000050342">
    <property type="component" value="Unassembled WGS sequence"/>
</dbReference>
<dbReference type="Pfam" id="PF01432">
    <property type="entry name" value="Peptidase_M3"/>
    <property type="match status" value="1"/>
</dbReference>
<reference evidence="10 11" key="1">
    <citation type="submission" date="2015-10" db="EMBL/GenBank/DDBJ databases">
        <title>Pseudomonas helleri sp. nov. and Pseudomonas weihenstephanensis sp. nov., isolated from raw cows milk.</title>
        <authorList>
            <person name="Von Neubeck M."/>
            <person name="Huptas C."/>
            <person name="Wenning M."/>
            <person name="Scherer S."/>
        </authorList>
    </citation>
    <scope>NUCLEOTIDE SEQUENCE [LARGE SCALE GENOMIC DNA]</scope>
    <source>
        <strain evidence="10 11">BSTT44</strain>
    </source>
</reference>
<keyword evidence="4 7" id="KW-0378">Hydrolase</keyword>
<dbReference type="EMBL" id="LLWH01000180">
    <property type="protein sequence ID" value="KQB52942.1"/>
    <property type="molecule type" value="Genomic_DNA"/>
</dbReference>
<evidence type="ECO:0000313" key="10">
    <source>
        <dbReference type="EMBL" id="KQB52942.1"/>
    </source>
</evidence>
<dbReference type="GO" id="GO:0046872">
    <property type="term" value="F:metal ion binding"/>
    <property type="evidence" value="ECO:0007669"/>
    <property type="project" value="UniProtKB-UniRule"/>
</dbReference>
<dbReference type="InterPro" id="IPR001567">
    <property type="entry name" value="Pept_M3A_M3B_dom"/>
</dbReference>
<protein>
    <submittedName>
        <fullName evidence="10">Uncharacterized protein</fullName>
    </submittedName>
</protein>
<gene>
    <name evidence="10" type="ORF">AQS70_12310</name>
</gene>
<name>A0A0Q0WZS0_9PSED</name>
<evidence type="ECO:0000313" key="11">
    <source>
        <dbReference type="Proteomes" id="UP000050342"/>
    </source>
</evidence>
<comment type="cofactor">
    <cofactor evidence="7">
        <name>Zn(2+)</name>
        <dbReference type="ChEBI" id="CHEBI:29105"/>
    </cofactor>
    <text evidence="7">Binds 1 zinc ion.</text>
</comment>
<dbReference type="InterPro" id="IPR045666">
    <property type="entry name" value="OpdA_N"/>
</dbReference>
<dbReference type="Pfam" id="PF19310">
    <property type="entry name" value="TOP_N"/>
    <property type="match status" value="1"/>
</dbReference>
<comment type="caution">
    <text evidence="10">The sequence shown here is derived from an EMBL/GenBank/DDBJ whole genome shotgun (WGS) entry which is preliminary data.</text>
</comment>
<keyword evidence="11" id="KW-1185">Reference proteome</keyword>
<dbReference type="SUPFAM" id="SSF55486">
    <property type="entry name" value="Metalloproteases ('zincins'), catalytic domain"/>
    <property type="match status" value="1"/>
</dbReference>
<evidence type="ECO:0000256" key="4">
    <source>
        <dbReference type="ARBA" id="ARBA00022801"/>
    </source>
</evidence>
<dbReference type="InterPro" id="IPR045090">
    <property type="entry name" value="Pept_M3A_M3B"/>
</dbReference>
<dbReference type="AlphaFoldDB" id="A0A0Q0WZS0"/>
<proteinExistence type="inferred from homology"/>
<evidence type="ECO:0000256" key="2">
    <source>
        <dbReference type="ARBA" id="ARBA00022670"/>
    </source>
</evidence>
<comment type="similarity">
    <text evidence="1 7">Belongs to the peptidase M3 family.</text>
</comment>
<keyword evidence="2 7" id="KW-0645">Protease</keyword>
<evidence type="ECO:0000256" key="5">
    <source>
        <dbReference type="ARBA" id="ARBA00022833"/>
    </source>
</evidence>
<sequence>MSNNPLLQPLELVPYADISLEHLQPAISQIIADNHKALDIIVSQSLVPTWDDLVLAEDELDARLDEAFNALVTLSQLPQAPEWFAAFEKCYSEVEDYKAGTLQNQALYDAYTALANSGPAQLYSSARKHVLRKKLSAFRSAGIGLSEPVKMQLVDLNKRIGDLEATFNSNVRNANLAWEKLITDETLLAGISSPLKHKLALKALATEREGWLLTLDEEAIYSAVMGECENRALREELWIAYNTRASDQGPTAGQNDNSVVLEQLLTLRHQRAKLLGYDNHAHFSLEIKAARSTDEVLGFIKKRAAHKKADFQALAQSLQTDAQSLGYNNLSAWDYAYLARRASAELSGTPDSEFSAYCSYNQILKSLVQLVSGLFGIQILKVENFSTWHPDVQLYAINDGQERLGHLYIDPYMRQPKMDGCWTQAITDRHINAEGSVKLPVAILHGNFSPPQGATPSLLEPLQLNMLFHEFGHCLQHILTRSPYRTLSGINFLGRDASEFAGRVLEQWCWSREVLQWMTRHHQTDKPLSIEQVDRILEARKITETLRDADELTRSLFDFELHRTQGDGRSVQDVWASAQQALQVLPWPELARFGHAFDYMTTGYDAGYYVYEWSRPLAEQVFTRFEQEGVFNAQTGKVFREAYYTLGAEQTLPEFYKTFMGQAPNDD</sequence>
<dbReference type="GO" id="GO:0004222">
    <property type="term" value="F:metalloendopeptidase activity"/>
    <property type="evidence" value="ECO:0007669"/>
    <property type="project" value="InterPro"/>
</dbReference>
<organism evidence="10 11">
    <name type="scientific">Pseudomonas endophytica</name>
    <dbReference type="NCBI Taxonomy" id="1563157"/>
    <lineage>
        <taxon>Bacteria</taxon>
        <taxon>Pseudomonadati</taxon>
        <taxon>Pseudomonadota</taxon>
        <taxon>Gammaproteobacteria</taxon>
        <taxon>Pseudomonadales</taxon>
        <taxon>Pseudomonadaceae</taxon>
        <taxon>Pseudomonas</taxon>
    </lineage>
</organism>
<dbReference type="InterPro" id="IPR024079">
    <property type="entry name" value="MetalloPept_cat_dom_sf"/>
</dbReference>
<dbReference type="Gene3D" id="1.10.1370.10">
    <property type="entry name" value="Neurolysin, domain 3"/>
    <property type="match status" value="1"/>
</dbReference>
<feature type="domain" description="Peptidase M3A/M3B catalytic" evidence="8">
    <location>
        <begin position="224"/>
        <end position="666"/>
    </location>
</feature>
<evidence type="ECO:0000256" key="6">
    <source>
        <dbReference type="ARBA" id="ARBA00023049"/>
    </source>
</evidence>
<dbReference type="InterPro" id="IPR024077">
    <property type="entry name" value="Neurolysin/TOP_dom2"/>
</dbReference>
<dbReference type="GO" id="GO:0006508">
    <property type="term" value="P:proteolysis"/>
    <property type="evidence" value="ECO:0007669"/>
    <property type="project" value="UniProtKB-KW"/>
</dbReference>
<evidence type="ECO:0000256" key="7">
    <source>
        <dbReference type="RuleBase" id="RU003435"/>
    </source>
</evidence>
<dbReference type="RefSeq" id="WP_055103564.1">
    <property type="nucleotide sequence ID" value="NZ_LLWH01000180.1"/>
</dbReference>
<evidence type="ECO:0000256" key="1">
    <source>
        <dbReference type="ARBA" id="ARBA00006040"/>
    </source>
</evidence>
<dbReference type="PANTHER" id="PTHR11804">
    <property type="entry name" value="PROTEASE M3 THIMET OLIGOPEPTIDASE-RELATED"/>
    <property type="match status" value="1"/>
</dbReference>
<dbReference type="GO" id="GO:0006518">
    <property type="term" value="P:peptide metabolic process"/>
    <property type="evidence" value="ECO:0007669"/>
    <property type="project" value="TreeGrafter"/>
</dbReference>
<keyword evidence="6 7" id="KW-0482">Metalloprotease</keyword>
<evidence type="ECO:0000259" key="8">
    <source>
        <dbReference type="Pfam" id="PF01432"/>
    </source>
</evidence>
<dbReference type="Gene3D" id="3.40.390.10">
    <property type="entry name" value="Collagenase (Catalytic Domain)"/>
    <property type="match status" value="1"/>
</dbReference>
<feature type="domain" description="Oligopeptidase A N-terminal" evidence="9">
    <location>
        <begin position="28"/>
        <end position="147"/>
    </location>
</feature>
<keyword evidence="5 7" id="KW-0862">Zinc</keyword>
<accession>A0A0Q0WZS0</accession>
<dbReference type="Gene3D" id="1.10.1370.40">
    <property type="match status" value="1"/>
</dbReference>
<dbReference type="PANTHER" id="PTHR11804:SF84">
    <property type="entry name" value="SACCHAROLYSIN"/>
    <property type="match status" value="1"/>
</dbReference>
<keyword evidence="3 7" id="KW-0479">Metal-binding</keyword>